<dbReference type="GeneID" id="18937229"/>
<dbReference type="OrthoDB" id="660550at2759"/>
<name>F4S972_MELLP</name>
<dbReference type="GO" id="GO:0004190">
    <property type="term" value="F:aspartic-type endopeptidase activity"/>
    <property type="evidence" value="ECO:0007669"/>
    <property type="project" value="InterPro"/>
</dbReference>
<feature type="chain" id="PRO_5003315975" evidence="2">
    <location>
        <begin position="21"/>
        <end position="379"/>
    </location>
</feature>
<evidence type="ECO:0000313" key="5">
    <source>
        <dbReference type="Proteomes" id="UP000001072"/>
    </source>
</evidence>
<dbReference type="PANTHER" id="PTHR47966:SF74">
    <property type="entry name" value="AGR407CP"/>
    <property type="match status" value="1"/>
</dbReference>
<keyword evidence="5" id="KW-1185">Reference proteome</keyword>
<keyword evidence="2" id="KW-0732">Signal</keyword>
<sequence>MLSISLGWLCLSVCLSASGAFGTPSKISLPITNSIQLVGIDVGVGDPPNVHRLAIGLGSSNTFFGAKTPYIPTRSTVDLNQPFHIDYMYGNATGRWVNDTVSFGSGSNQIQLPNITIGNVSSFIGFADFDGMLALNRVGESAAHPDIETLWTPMSYMWHRNLLKENVFSLSFKPTRTMEPEQNGMITFGGIEPSLFVGQLVWYTCKSYAAWDWTASISYGGKTLYSTPLMGSFDSFNSIIFSAYTLGPALADDLFAEYLAAIPGAVWDNDDFWKNNPNGSVNRHMLKVPKTSLGQMKDLCFTAADKRPWCLTPEAQMIPENLLPDPTYRYSYVSPLGTTVKDGSTFIMGLKGLERFYSVYDIENYRIGLAETSWTKTKF</sequence>
<dbReference type="Gene3D" id="2.40.70.10">
    <property type="entry name" value="Acid Proteases"/>
    <property type="match status" value="2"/>
</dbReference>
<dbReference type="KEGG" id="mlr:MELLADRAFT_95405"/>
<proteinExistence type="inferred from homology"/>
<dbReference type="GO" id="GO:0006508">
    <property type="term" value="P:proteolysis"/>
    <property type="evidence" value="ECO:0007669"/>
    <property type="project" value="InterPro"/>
</dbReference>
<dbReference type="PROSITE" id="PS51767">
    <property type="entry name" value="PEPTIDASE_A1"/>
    <property type="match status" value="1"/>
</dbReference>
<dbReference type="PRINTS" id="PR00792">
    <property type="entry name" value="PEPSIN"/>
</dbReference>
<dbReference type="AlphaFoldDB" id="F4S972"/>
<protein>
    <submittedName>
        <fullName evidence="4">Aspartic peptidase A1</fullName>
    </submittedName>
</protein>
<evidence type="ECO:0000256" key="2">
    <source>
        <dbReference type="SAM" id="SignalP"/>
    </source>
</evidence>
<dbReference type="VEuPathDB" id="FungiDB:MELLADRAFT_95405"/>
<feature type="signal peptide" evidence="2">
    <location>
        <begin position="1"/>
        <end position="20"/>
    </location>
</feature>
<dbReference type="EMBL" id="GL883169">
    <property type="protein sequence ID" value="EGF98814.1"/>
    <property type="molecule type" value="Genomic_DNA"/>
</dbReference>
<evidence type="ECO:0000256" key="1">
    <source>
        <dbReference type="ARBA" id="ARBA00007447"/>
    </source>
</evidence>
<gene>
    <name evidence="4" type="ORF">MELLADRAFT_95405</name>
</gene>
<dbReference type="CDD" id="cd05471">
    <property type="entry name" value="pepsin_like"/>
    <property type="match status" value="1"/>
</dbReference>
<dbReference type="SUPFAM" id="SSF50630">
    <property type="entry name" value="Acid proteases"/>
    <property type="match status" value="1"/>
</dbReference>
<dbReference type="HOGENOM" id="CLU_038846_0_0_1"/>
<dbReference type="InterPro" id="IPR001461">
    <property type="entry name" value="Aspartic_peptidase_A1"/>
</dbReference>
<evidence type="ECO:0000313" key="4">
    <source>
        <dbReference type="EMBL" id="EGF98814.1"/>
    </source>
</evidence>
<dbReference type="Proteomes" id="UP000001072">
    <property type="component" value="Unassembled WGS sequence"/>
</dbReference>
<accession>F4S972</accession>
<dbReference type="InterPro" id="IPR034164">
    <property type="entry name" value="Pepsin-like_dom"/>
</dbReference>
<dbReference type="RefSeq" id="XP_007417937.1">
    <property type="nucleotide sequence ID" value="XM_007417875.1"/>
</dbReference>
<evidence type="ECO:0000259" key="3">
    <source>
        <dbReference type="PROSITE" id="PS51767"/>
    </source>
</evidence>
<dbReference type="Pfam" id="PF00026">
    <property type="entry name" value="Asp"/>
    <property type="match status" value="1"/>
</dbReference>
<dbReference type="InterPro" id="IPR033121">
    <property type="entry name" value="PEPTIDASE_A1"/>
</dbReference>
<reference evidence="5" key="1">
    <citation type="journal article" date="2011" name="Proc. Natl. Acad. Sci. U.S.A.">
        <title>Obligate biotrophy features unraveled by the genomic analysis of rust fungi.</title>
        <authorList>
            <person name="Duplessis S."/>
            <person name="Cuomo C.A."/>
            <person name="Lin Y.-C."/>
            <person name="Aerts A."/>
            <person name="Tisserant E."/>
            <person name="Veneault-Fourrey C."/>
            <person name="Joly D.L."/>
            <person name="Hacquard S."/>
            <person name="Amselem J."/>
            <person name="Cantarel B.L."/>
            <person name="Chiu R."/>
            <person name="Coutinho P.M."/>
            <person name="Feau N."/>
            <person name="Field M."/>
            <person name="Frey P."/>
            <person name="Gelhaye E."/>
            <person name="Goldberg J."/>
            <person name="Grabherr M.G."/>
            <person name="Kodira C.D."/>
            <person name="Kohler A."/>
            <person name="Kuees U."/>
            <person name="Lindquist E.A."/>
            <person name="Lucas S.M."/>
            <person name="Mago R."/>
            <person name="Mauceli E."/>
            <person name="Morin E."/>
            <person name="Murat C."/>
            <person name="Pangilinan J.L."/>
            <person name="Park R."/>
            <person name="Pearson M."/>
            <person name="Quesneville H."/>
            <person name="Rouhier N."/>
            <person name="Sakthikumar S."/>
            <person name="Salamov A.A."/>
            <person name="Schmutz J."/>
            <person name="Selles B."/>
            <person name="Shapiro H."/>
            <person name="Tanguay P."/>
            <person name="Tuskan G.A."/>
            <person name="Henrissat B."/>
            <person name="Van de Peer Y."/>
            <person name="Rouze P."/>
            <person name="Ellis J.G."/>
            <person name="Dodds P.N."/>
            <person name="Schein J.E."/>
            <person name="Zhong S."/>
            <person name="Hamelin R.C."/>
            <person name="Grigoriev I.V."/>
            <person name="Szabo L.J."/>
            <person name="Martin F."/>
        </authorList>
    </citation>
    <scope>NUCLEOTIDE SEQUENCE [LARGE SCALE GENOMIC DNA]</scope>
    <source>
        <strain evidence="5">98AG31 / pathotype 3-4-7</strain>
    </source>
</reference>
<organism evidence="5">
    <name type="scientific">Melampsora larici-populina (strain 98AG31 / pathotype 3-4-7)</name>
    <name type="common">Poplar leaf rust fungus</name>
    <dbReference type="NCBI Taxonomy" id="747676"/>
    <lineage>
        <taxon>Eukaryota</taxon>
        <taxon>Fungi</taxon>
        <taxon>Dikarya</taxon>
        <taxon>Basidiomycota</taxon>
        <taxon>Pucciniomycotina</taxon>
        <taxon>Pucciniomycetes</taxon>
        <taxon>Pucciniales</taxon>
        <taxon>Melampsoraceae</taxon>
        <taxon>Melampsora</taxon>
    </lineage>
</organism>
<dbReference type="InParanoid" id="F4S972"/>
<comment type="similarity">
    <text evidence="1">Belongs to the peptidase A1 family.</text>
</comment>
<feature type="domain" description="Peptidase A1" evidence="3">
    <location>
        <begin position="38"/>
        <end position="370"/>
    </location>
</feature>
<dbReference type="PANTHER" id="PTHR47966">
    <property type="entry name" value="BETA-SITE APP-CLEAVING ENZYME, ISOFORM A-RELATED"/>
    <property type="match status" value="1"/>
</dbReference>
<dbReference type="InterPro" id="IPR021109">
    <property type="entry name" value="Peptidase_aspartic_dom_sf"/>
</dbReference>